<evidence type="ECO:0000256" key="11">
    <source>
        <dbReference type="ARBA" id="ARBA00022777"/>
    </source>
</evidence>
<gene>
    <name evidence="22" type="ORF">G4B88_022323</name>
</gene>
<evidence type="ECO:0000256" key="15">
    <source>
        <dbReference type="ARBA" id="ARBA00023170"/>
    </source>
</evidence>
<proteinExistence type="predicted"/>
<dbReference type="GO" id="GO:0016020">
    <property type="term" value="C:membrane"/>
    <property type="evidence" value="ECO:0007669"/>
    <property type="project" value="UniProtKB-SubCell"/>
</dbReference>
<dbReference type="EC" id="2.7.11.1" evidence="2"/>
<evidence type="ECO:0000256" key="14">
    <source>
        <dbReference type="ARBA" id="ARBA00023136"/>
    </source>
</evidence>
<dbReference type="InterPro" id="IPR011009">
    <property type="entry name" value="Kinase-like_dom_sf"/>
</dbReference>
<protein>
    <recommendedName>
        <fullName evidence="2">non-specific serine/threonine protein kinase</fullName>
        <ecNumber evidence="2">2.7.11.1</ecNumber>
    </recommendedName>
</protein>
<keyword evidence="3" id="KW-0723">Serine/threonine-protein kinase</keyword>
<keyword evidence="23" id="KW-1185">Reference proteome</keyword>
<evidence type="ECO:0000256" key="12">
    <source>
        <dbReference type="ARBA" id="ARBA00022840"/>
    </source>
</evidence>
<evidence type="ECO:0000256" key="8">
    <source>
        <dbReference type="ARBA" id="ARBA00022729"/>
    </source>
</evidence>
<name>A0A7J6HXV3_CANSA</name>
<evidence type="ECO:0000256" key="5">
    <source>
        <dbReference type="ARBA" id="ARBA00022614"/>
    </source>
</evidence>
<organism evidence="22 23">
    <name type="scientific">Cannabis sativa</name>
    <name type="common">Hemp</name>
    <name type="synonym">Marijuana</name>
    <dbReference type="NCBI Taxonomy" id="3483"/>
    <lineage>
        <taxon>Eukaryota</taxon>
        <taxon>Viridiplantae</taxon>
        <taxon>Streptophyta</taxon>
        <taxon>Embryophyta</taxon>
        <taxon>Tracheophyta</taxon>
        <taxon>Spermatophyta</taxon>
        <taxon>Magnoliopsida</taxon>
        <taxon>eudicotyledons</taxon>
        <taxon>Gunneridae</taxon>
        <taxon>Pentapetalae</taxon>
        <taxon>rosids</taxon>
        <taxon>fabids</taxon>
        <taxon>Rosales</taxon>
        <taxon>Cannabaceae</taxon>
        <taxon>Cannabis</taxon>
    </lineage>
</organism>
<dbReference type="PROSITE" id="PS00108">
    <property type="entry name" value="PROTEIN_KINASE_ST"/>
    <property type="match status" value="1"/>
</dbReference>
<feature type="domain" description="Protein kinase" evidence="21">
    <location>
        <begin position="1158"/>
        <end position="1429"/>
    </location>
</feature>
<dbReference type="InterPro" id="IPR000719">
    <property type="entry name" value="Prot_kinase_dom"/>
</dbReference>
<dbReference type="InterPro" id="IPR008271">
    <property type="entry name" value="Ser/Thr_kinase_AS"/>
</dbReference>
<dbReference type="GO" id="GO:0004674">
    <property type="term" value="F:protein serine/threonine kinase activity"/>
    <property type="evidence" value="ECO:0007669"/>
    <property type="project" value="UniProtKB-KW"/>
</dbReference>
<keyword evidence="5" id="KW-0433">Leucine-rich repeat</keyword>
<dbReference type="InterPro" id="IPR001611">
    <property type="entry name" value="Leu-rich_rpt"/>
</dbReference>
<keyword evidence="8 20" id="KW-0732">Signal</keyword>
<feature type="binding site" evidence="18">
    <location>
        <position position="1185"/>
    </location>
    <ligand>
        <name>ATP</name>
        <dbReference type="ChEBI" id="CHEBI:30616"/>
    </ligand>
</feature>
<dbReference type="EMBL" id="JAATIQ010000021">
    <property type="protein sequence ID" value="KAF4399240.1"/>
    <property type="molecule type" value="Genomic_DNA"/>
</dbReference>
<keyword evidence="14 19" id="KW-0472">Membrane</keyword>
<evidence type="ECO:0000256" key="6">
    <source>
        <dbReference type="ARBA" id="ARBA00022679"/>
    </source>
</evidence>
<dbReference type="PANTHER" id="PTHR45631">
    <property type="entry name" value="OS07G0107800 PROTEIN-RELATED"/>
    <property type="match status" value="1"/>
</dbReference>
<evidence type="ECO:0000256" key="10">
    <source>
        <dbReference type="ARBA" id="ARBA00022741"/>
    </source>
</evidence>
<keyword evidence="4" id="KW-0597">Phosphoprotein</keyword>
<evidence type="ECO:0000256" key="2">
    <source>
        <dbReference type="ARBA" id="ARBA00012513"/>
    </source>
</evidence>
<dbReference type="SMART" id="SM00369">
    <property type="entry name" value="LRR_TYP"/>
    <property type="match status" value="4"/>
</dbReference>
<comment type="subcellular location">
    <subcellularLocation>
        <location evidence="1">Membrane</location>
        <topology evidence="1">Single-pass membrane protein</topology>
    </subcellularLocation>
</comment>
<dbReference type="Gene3D" id="3.30.200.20">
    <property type="entry name" value="Phosphorylase Kinase, domain 1"/>
    <property type="match status" value="1"/>
</dbReference>
<evidence type="ECO:0000256" key="9">
    <source>
        <dbReference type="ARBA" id="ARBA00022737"/>
    </source>
</evidence>
<reference evidence="22 23" key="1">
    <citation type="journal article" date="2020" name="bioRxiv">
        <title>Sequence and annotation of 42 cannabis genomes reveals extensive copy number variation in cannabinoid synthesis and pathogen resistance genes.</title>
        <authorList>
            <person name="Mckernan K.J."/>
            <person name="Helbert Y."/>
            <person name="Kane L.T."/>
            <person name="Ebling H."/>
            <person name="Zhang L."/>
            <person name="Liu B."/>
            <person name="Eaton Z."/>
            <person name="Mclaughlin S."/>
            <person name="Kingan S."/>
            <person name="Baybayan P."/>
            <person name="Concepcion G."/>
            <person name="Jordan M."/>
            <person name="Riva A."/>
            <person name="Barbazuk W."/>
            <person name="Harkins T."/>
        </authorList>
    </citation>
    <scope>NUCLEOTIDE SEQUENCE [LARGE SCALE GENOMIC DNA]</scope>
    <source>
        <strain evidence="23">cv. Jamaican Lion 4</strain>
        <tissue evidence="22">Leaf</tissue>
    </source>
</reference>
<sequence length="1463" mass="165460">MKFRKEPFNMSKNFLLTMFQCAIVLITLLLVQAQSQAQTGFISIDCGLSETSSYTDETTGLAYISDTNFTDAGENYEITPTHKLITDEKQLWNVRSFPEGTRNCYTLKPMNGSGELYLIRARFMYGNYDNKNSIPSFDLYIGGDLWSSVLLKYSWSIQNEEIMHTPLSDHIHVCLVNTGFGVPFISALELRPLHNETYVSELPATSLLLHERLDFASATNRTTRYKDDVYDRLWSPLKTEVWKPINVSLTDENAISTNIFEPPSAVMSTAYTRNNSISYMGLNWKNLNTSSRYLFFMHFAELKKLKNNQTREFDIFINGNLWFESLAPLYLKQNTIYSSKGKFPDIEGNIQIWFNKTSNSTLPPLVNALEIYVLKEMLQQETEQTDVDAILNIKTVYEVKKNWQGDPCVPVTYVWDGLNCTYNDTYSSSYKITSLDLSSSGLVGEISPYIANLTMLQNLDLSNNSLTGTVPEFLAQLSFLRVLNLKGNNFTGPLPPSLLERINNGLSLSVDANLNNNSSSPTNETSSSSSLCYWCRKNKFAAPLFSTIGVLSSFHSNLRANHSGKEKERIICFGIEHSEMANLFFFLTILKAAIVLTIVAADQSDFISIDCGATEDYNDQITGIKYSRDVYYIDTGEITNISPPFNTENLEQQLNNLRFFPQGQRNCYTLKPRGGKNRTYLIRAKFMYGNYDGLSQNPEFDLYLGVNKWRTVKVENPTKSIEHEIIHVSQSDYISVCLVKTGEGTPFISALELRLMNENTYVSQTGTLDLFARVDCGASSDINQVRFRDDVMDRIWKPLNFQDWNIITNTSSSPEFKQNFYEPPAVVMRTAVAPKNETDVIGISWSTVDQNPEDFYIYLHFAELQKYSKNETRELNIYLNGTLFYGPLVPNYLSLSTIYSVNPTRGSSLQIIVNRTENSTLPPLLNAIEIYTQKILENTETLQNDVDAIMNVKSNYNLKKNWQGDPCEPRNYMWEGLNCSFTNFDSPRIISLNLSSNGLTGQIDSNIFNLTLLEELDLSNNNLTGAVPDFLSQMPTLRVLNLEQNNFSGTLPKGLQEKLKNNSMLLRTDGNSFLCLSSVPCQKKDKDNNKILVPVLASVGGFFGLLSAVVLIFWFLKKRKQDKTVLNVNVESESKKLGEAFELKKHQFTYSEVLSMTTNFARILGKGGFGTVYHGYFKGSQVAVKMLSRSSAQGFTQFRTEAKLLTKVYHRNLTALVGYCDEGPNMGLVYEYMPNGDLAWHLSDKNEDPLSWEERLEIALAAAQGLEYLHCGCKPPIIHRDVKTTNILLDEKLQAKLSDFGLSRSFALEDDTHVSTLVVGTPGYVDPEYLISNRLTEKSDVFSFGVALLEIITGRQAIFKSNGKEHIIEWTKFCLSKGDIKYIMDPRLEQDFNKNSAWKTAEVAMACVSPTSTRRPNMSQIVAELKQCLAMQVARTNNNINAIESIELMENMHVDIDSGPLPR</sequence>
<dbReference type="Gene3D" id="3.80.10.10">
    <property type="entry name" value="Ribonuclease Inhibitor"/>
    <property type="match status" value="2"/>
</dbReference>
<dbReference type="InterPro" id="IPR003591">
    <property type="entry name" value="Leu-rich_rpt_typical-subtyp"/>
</dbReference>
<dbReference type="PROSITE" id="PS00107">
    <property type="entry name" value="PROTEIN_KINASE_ATP"/>
    <property type="match status" value="1"/>
</dbReference>
<dbReference type="Proteomes" id="UP000583929">
    <property type="component" value="Unassembled WGS sequence"/>
</dbReference>
<evidence type="ECO:0000256" key="3">
    <source>
        <dbReference type="ARBA" id="ARBA00022527"/>
    </source>
</evidence>
<keyword evidence="10 18" id="KW-0547">Nucleotide-binding</keyword>
<evidence type="ECO:0000256" key="1">
    <source>
        <dbReference type="ARBA" id="ARBA00004167"/>
    </source>
</evidence>
<evidence type="ECO:0000256" key="13">
    <source>
        <dbReference type="ARBA" id="ARBA00022989"/>
    </source>
</evidence>
<dbReference type="CDD" id="cd14066">
    <property type="entry name" value="STKc_IRAK"/>
    <property type="match status" value="1"/>
</dbReference>
<dbReference type="InterPro" id="IPR017441">
    <property type="entry name" value="Protein_kinase_ATP_BS"/>
</dbReference>
<feature type="transmembrane region" description="Helical" evidence="19">
    <location>
        <begin position="1091"/>
        <end position="1116"/>
    </location>
</feature>
<dbReference type="InterPro" id="IPR001245">
    <property type="entry name" value="Ser-Thr/Tyr_kinase_cat_dom"/>
</dbReference>
<keyword evidence="12 18" id="KW-0067">ATP-binding</keyword>
<dbReference type="Pfam" id="PF00560">
    <property type="entry name" value="LRR_1"/>
    <property type="match status" value="2"/>
</dbReference>
<feature type="signal peptide" evidence="20">
    <location>
        <begin position="1"/>
        <end position="33"/>
    </location>
</feature>
<keyword evidence="11" id="KW-0418">Kinase</keyword>
<dbReference type="Gene3D" id="2.60.120.430">
    <property type="entry name" value="Galactose-binding lectin"/>
    <property type="match status" value="1"/>
</dbReference>
<dbReference type="PROSITE" id="PS50011">
    <property type="entry name" value="PROTEIN_KINASE_DOM"/>
    <property type="match status" value="1"/>
</dbReference>
<dbReference type="Pfam" id="PF13855">
    <property type="entry name" value="LRR_8"/>
    <property type="match status" value="1"/>
</dbReference>
<evidence type="ECO:0000256" key="17">
    <source>
        <dbReference type="ARBA" id="ARBA00048679"/>
    </source>
</evidence>
<dbReference type="Pfam" id="PF12819">
    <property type="entry name" value="Malectin_like"/>
    <property type="match status" value="2"/>
</dbReference>
<dbReference type="InterPro" id="IPR024788">
    <property type="entry name" value="Malectin-like_Carb-bd_dom"/>
</dbReference>
<dbReference type="SUPFAM" id="SSF56112">
    <property type="entry name" value="Protein kinase-like (PK-like)"/>
    <property type="match status" value="1"/>
</dbReference>
<evidence type="ECO:0000256" key="7">
    <source>
        <dbReference type="ARBA" id="ARBA00022692"/>
    </source>
</evidence>
<evidence type="ECO:0000256" key="20">
    <source>
        <dbReference type="SAM" id="SignalP"/>
    </source>
</evidence>
<keyword evidence="6" id="KW-0808">Transferase</keyword>
<evidence type="ECO:0000256" key="18">
    <source>
        <dbReference type="PROSITE-ProRule" id="PRU10141"/>
    </source>
</evidence>
<keyword evidence="7 19" id="KW-0812">Transmembrane</keyword>
<evidence type="ECO:0000259" key="21">
    <source>
        <dbReference type="PROSITE" id="PS50011"/>
    </source>
</evidence>
<evidence type="ECO:0000256" key="16">
    <source>
        <dbReference type="ARBA" id="ARBA00047899"/>
    </source>
</evidence>
<dbReference type="SMART" id="SM00220">
    <property type="entry name" value="S_TKc"/>
    <property type="match status" value="1"/>
</dbReference>
<dbReference type="PANTHER" id="PTHR45631:SF202">
    <property type="entry name" value="SENESCENCE-INDUCED RECEPTOR-LIKE SERINE_THREONINE-PROTEIN KINASE"/>
    <property type="match status" value="1"/>
</dbReference>
<dbReference type="InterPro" id="IPR032675">
    <property type="entry name" value="LRR_dom_sf"/>
</dbReference>
<keyword evidence="13 19" id="KW-1133">Transmembrane helix</keyword>
<evidence type="ECO:0000313" key="23">
    <source>
        <dbReference type="Proteomes" id="UP000583929"/>
    </source>
</evidence>
<dbReference type="GO" id="GO:0005524">
    <property type="term" value="F:ATP binding"/>
    <property type="evidence" value="ECO:0007669"/>
    <property type="project" value="UniProtKB-UniRule"/>
</dbReference>
<evidence type="ECO:0000313" key="22">
    <source>
        <dbReference type="EMBL" id="KAF4399240.1"/>
    </source>
</evidence>
<evidence type="ECO:0000256" key="4">
    <source>
        <dbReference type="ARBA" id="ARBA00022553"/>
    </source>
</evidence>
<feature type="chain" id="PRO_5029637297" description="non-specific serine/threonine protein kinase" evidence="20">
    <location>
        <begin position="34"/>
        <end position="1463"/>
    </location>
</feature>
<dbReference type="PRINTS" id="PR00019">
    <property type="entry name" value="LEURICHRPT"/>
</dbReference>
<dbReference type="SUPFAM" id="SSF52047">
    <property type="entry name" value="RNI-like"/>
    <property type="match status" value="1"/>
</dbReference>
<accession>A0A7J6HXV3</accession>
<keyword evidence="9" id="KW-0677">Repeat</keyword>
<comment type="catalytic activity">
    <reaction evidence="17">
        <text>L-seryl-[protein] + ATP = O-phospho-L-seryl-[protein] + ADP + H(+)</text>
        <dbReference type="Rhea" id="RHEA:17989"/>
        <dbReference type="Rhea" id="RHEA-COMP:9863"/>
        <dbReference type="Rhea" id="RHEA-COMP:11604"/>
        <dbReference type="ChEBI" id="CHEBI:15378"/>
        <dbReference type="ChEBI" id="CHEBI:29999"/>
        <dbReference type="ChEBI" id="CHEBI:30616"/>
        <dbReference type="ChEBI" id="CHEBI:83421"/>
        <dbReference type="ChEBI" id="CHEBI:456216"/>
        <dbReference type="EC" id="2.7.11.1"/>
    </reaction>
</comment>
<dbReference type="Pfam" id="PF07714">
    <property type="entry name" value="PK_Tyr_Ser-Thr"/>
    <property type="match status" value="1"/>
</dbReference>
<dbReference type="FunFam" id="1.10.510.10:FF:000146">
    <property type="entry name" value="LRR receptor-like serine/threonine-protein kinase IOS1"/>
    <property type="match status" value="1"/>
</dbReference>
<keyword evidence="15" id="KW-0675">Receptor</keyword>
<evidence type="ECO:0000256" key="19">
    <source>
        <dbReference type="SAM" id="Phobius"/>
    </source>
</evidence>
<comment type="catalytic activity">
    <reaction evidence="16">
        <text>L-threonyl-[protein] + ATP = O-phospho-L-threonyl-[protein] + ADP + H(+)</text>
        <dbReference type="Rhea" id="RHEA:46608"/>
        <dbReference type="Rhea" id="RHEA-COMP:11060"/>
        <dbReference type="Rhea" id="RHEA-COMP:11605"/>
        <dbReference type="ChEBI" id="CHEBI:15378"/>
        <dbReference type="ChEBI" id="CHEBI:30013"/>
        <dbReference type="ChEBI" id="CHEBI:30616"/>
        <dbReference type="ChEBI" id="CHEBI:61977"/>
        <dbReference type="ChEBI" id="CHEBI:456216"/>
        <dbReference type="EC" id="2.7.11.1"/>
    </reaction>
</comment>
<comment type="caution">
    <text evidence="22">The sequence shown here is derived from an EMBL/GenBank/DDBJ whole genome shotgun (WGS) entry which is preliminary data.</text>
</comment>
<dbReference type="FunFam" id="3.80.10.10:FF:000129">
    <property type="entry name" value="Leucine-rich repeat receptor-like kinase"/>
    <property type="match status" value="2"/>
</dbReference>
<dbReference type="Gene3D" id="1.10.510.10">
    <property type="entry name" value="Transferase(Phosphotransferase) domain 1"/>
    <property type="match status" value="1"/>
</dbReference>